<name>A0A914H0P1_GLORO</name>
<evidence type="ECO:0000313" key="3">
    <source>
        <dbReference type="WBParaSite" id="Gr19_v10_g12856.t1"/>
    </source>
</evidence>
<accession>A0A914H0P1</accession>
<organism evidence="2 3">
    <name type="scientific">Globodera rostochiensis</name>
    <name type="common">Golden nematode worm</name>
    <name type="synonym">Heterodera rostochiensis</name>
    <dbReference type="NCBI Taxonomy" id="31243"/>
    <lineage>
        <taxon>Eukaryota</taxon>
        <taxon>Metazoa</taxon>
        <taxon>Ecdysozoa</taxon>
        <taxon>Nematoda</taxon>
        <taxon>Chromadorea</taxon>
        <taxon>Rhabditida</taxon>
        <taxon>Tylenchina</taxon>
        <taxon>Tylenchomorpha</taxon>
        <taxon>Tylenchoidea</taxon>
        <taxon>Heteroderidae</taxon>
        <taxon>Heteroderinae</taxon>
        <taxon>Globodera</taxon>
    </lineage>
</organism>
<protein>
    <submittedName>
        <fullName evidence="3">Uncharacterized protein</fullName>
    </submittedName>
</protein>
<keyword evidence="1" id="KW-0472">Membrane</keyword>
<dbReference type="AlphaFoldDB" id="A0A914H0P1"/>
<keyword evidence="2" id="KW-1185">Reference proteome</keyword>
<keyword evidence="1" id="KW-0812">Transmembrane</keyword>
<reference evidence="3" key="1">
    <citation type="submission" date="2022-11" db="UniProtKB">
        <authorList>
            <consortium name="WormBaseParasite"/>
        </authorList>
    </citation>
    <scope>IDENTIFICATION</scope>
</reference>
<evidence type="ECO:0000313" key="2">
    <source>
        <dbReference type="Proteomes" id="UP000887572"/>
    </source>
</evidence>
<feature type="transmembrane region" description="Helical" evidence="1">
    <location>
        <begin position="46"/>
        <end position="68"/>
    </location>
</feature>
<evidence type="ECO:0000256" key="1">
    <source>
        <dbReference type="SAM" id="Phobius"/>
    </source>
</evidence>
<keyword evidence="1" id="KW-1133">Transmembrane helix</keyword>
<sequence length="109" mass="12250">MFLLKLLTFSSYQLFEEKSKIASIQLNLVLIVESSVDWRSMCHHKLWGWTSIVLLICTLLLIGGATALGGLRFGARGCQEDCDTLVQKQGFDLNTCMKCCALKRMGERC</sequence>
<dbReference type="Proteomes" id="UP000887572">
    <property type="component" value="Unplaced"/>
</dbReference>
<dbReference type="WBParaSite" id="Gr19_v10_g12856.t1">
    <property type="protein sequence ID" value="Gr19_v10_g12856.t1"/>
    <property type="gene ID" value="Gr19_v10_g12856"/>
</dbReference>
<proteinExistence type="predicted"/>